<protein>
    <submittedName>
        <fullName evidence="2">Uncharacterized protein</fullName>
    </submittedName>
</protein>
<sequence length="478" mass="52433">MAALSERKIEIVRQIVESAPDRVVGGLEAALSETSEDSALAGVRRLVDAEARDRRLRNGVLQPIAPMCVGDGKDPARLTFPARALAAVWRGLKETAPEAVSDAAVAMIDYRPGESPNEPFDHLVRLAANALRNRASRDFEIAADVCEAARPGGAELFALCLDLSPVVRRALPKLPEWIAHFGKDTTAAAKLAYKDAVAIADDAGPRFFDMLSAQLAHPWMVLRIISAVMTKPTERYLADSEMSGFGQRVMQEIEDTLKAVSKLDPLAGPEAGRVAAKQVELITFLVSEIETCVELSKEHGWGHEITKHRKSLAAVVESHLRSADKFARAALPTQPPKLRRIRRQMPKLNLMPDPVAVKRAITLLTFSHEVRASANYGGFAAARGKLLEGLGEMLDNYVEELLDLLRTGDAEDEGVGYAFMEVAAEISHLVRDERAAELVRRRTAAVRQQSEPYEYRGDEPGDPVRSSRFDGFDEFDAP</sequence>
<comment type="caution">
    <text evidence="2">The sequence shown here is derived from an EMBL/GenBank/DDBJ whole genome shotgun (WGS) entry which is preliminary data.</text>
</comment>
<dbReference type="EMBL" id="QFYQ01000001">
    <property type="protein sequence ID" value="RAK54490.1"/>
    <property type="molecule type" value="Genomic_DNA"/>
</dbReference>
<evidence type="ECO:0000313" key="2">
    <source>
        <dbReference type="EMBL" id="RAK54490.1"/>
    </source>
</evidence>
<feature type="region of interest" description="Disordered" evidence="1">
    <location>
        <begin position="443"/>
        <end position="478"/>
    </location>
</feature>
<keyword evidence="3" id="KW-1185">Reference proteome</keyword>
<dbReference type="OrthoDB" id="7168878at2"/>
<dbReference type="RefSeq" id="WP_111528241.1">
    <property type="nucleotide sequence ID" value="NZ_JBHRSG010000004.1"/>
</dbReference>
<evidence type="ECO:0000256" key="1">
    <source>
        <dbReference type="SAM" id="MobiDB-lite"/>
    </source>
</evidence>
<gene>
    <name evidence="2" type="ORF">DJ017_08125</name>
</gene>
<dbReference type="Proteomes" id="UP000249254">
    <property type="component" value="Unassembled WGS sequence"/>
</dbReference>
<organism evidence="2 3">
    <name type="scientific">Phenylobacterium soli</name>
    <dbReference type="NCBI Taxonomy" id="2170551"/>
    <lineage>
        <taxon>Bacteria</taxon>
        <taxon>Pseudomonadati</taxon>
        <taxon>Pseudomonadota</taxon>
        <taxon>Alphaproteobacteria</taxon>
        <taxon>Caulobacterales</taxon>
        <taxon>Caulobacteraceae</taxon>
        <taxon>Phenylobacterium</taxon>
    </lineage>
</organism>
<dbReference type="AlphaFoldDB" id="A0A328AI98"/>
<proteinExistence type="predicted"/>
<accession>A0A328AI98</accession>
<reference evidence="3" key="1">
    <citation type="submission" date="2018-05" db="EMBL/GenBank/DDBJ databases">
        <authorList>
            <person name="Li X."/>
        </authorList>
    </citation>
    <scope>NUCLEOTIDE SEQUENCE [LARGE SCALE GENOMIC DNA]</scope>
    <source>
        <strain evidence="3">LX32</strain>
    </source>
</reference>
<name>A0A328AI98_9CAUL</name>
<evidence type="ECO:0000313" key="3">
    <source>
        <dbReference type="Proteomes" id="UP000249254"/>
    </source>
</evidence>